<dbReference type="SUPFAM" id="SSF55874">
    <property type="entry name" value="ATPase domain of HSP90 chaperone/DNA topoisomerase II/histidine kinase"/>
    <property type="match status" value="1"/>
</dbReference>
<gene>
    <name evidence="10" type="ORF">EPD60_15615</name>
</gene>
<dbReference type="InterPro" id="IPR004358">
    <property type="entry name" value="Sig_transdc_His_kin-like_C"/>
</dbReference>
<dbReference type="Pfam" id="PF00072">
    <property type="entry name" value="Response_reg"/>
    <property type="match status" value="1"/>
</dbReference>
<sequence length="446" mass="51342">MSQMEVLKENVPTKSVVKILVVDDREDNLLSIETILERDGYQIRKAQSGRQALKILLTEQDFTLILMDVQMPDMNGFETASLIYEREKLKNIPIIFITAHNKDEEYMFKGYKMGAVDFIYKPINPELMRFKVSVFADLYRKTQELMRQEQSLLAAKANLEREVEERKMNEEKIRLLNFQLTQNNDELKIINEELDRFAYVASHDLQEPLRKIMVFSDVVSTKLAGKVEPDVQNSLDKIVRASDRMQKLINDLLKFSRHASSHEDFTMLSLKDVVQEVMGDLESDIQQKGAVVEISDMPLLECIPSQVRQLFQNLLGNALKFSRSDVAPHIRVYSEPVFMEESNNGAIRQHRIYVQDNGIGFDSKYAEDIFVVFKRLHSYHEFEGSGIGLSICKKIIERHKGNIRAVGELNQGATFIITLPESQDHRNFILPDLRLEQVTQASGTHG</sequence>
<proteinExistence type="predicted"/>
<organism evidence="10 11">
    <name type="scientific">Flaviaesturariibacter flavus</name>
    <dbReference type="NCBI Taxonomy" id="2502780"/>
    <lineage>
        <taxon>Bacteria</taxon>
        <taxon>Pseudomonadati</taxon>
        <taxon>Bacteroidota</taxon>
        <taxon>Chitinophagia</taxon>
        <taxon>Chitinophagales</taxon>
        <taxon>Chitinophagaceae</taxon>
        <taxon>Flaviaestuariibacter</taxon>
    </lineage>
</organism>
<dbReference type="PROSITE" id="PS50110">
    <property type="entry name" value="RESPONSE_REGULATORY"/>
    <property type="match status" value="1"/>
</dbReference>
<dbReference type="EMBL" id="SJZI01000052">
    <property type="protein sequence ID" value="TCJ11985.1"/>
    <property type="molecule type" value="Genomic_DNA"/>
</dbReference>
<dbReference type="InterPro" id="IPR036890">
    <property type="entry name" value="HATPase_C_sf"/>
</dbReference>
<feature type="coiled-coil region" evidence="7">
    <location>
        <begin position="142"/>
        <end position="174"/>
    </location>
</feature>
<evidence type="ECO:0000259" key="9">
    <source>
        <dbReference type="PROSITE" id="PS50110"/>
    </source>
</evidence>
<dbReference type="InterPro" id="IPR003594">
    <property type="entry name" value="HATPase_dom"/>
</dbReference>
<evidence type="ECO:0000256" key="5">
    <source>
        <dbReference type="ARBA" id="ARBA00022777"/>
    </source>
</evidence>
<evidence type="ECO:0000259" key="8">
    <source>
        <dbReference type="PROSITE" id="PS50109"/>
    </source>
</evidence>
<dbReference type="Gene3D" id="3.30.565.10">
    <property type="entry name" value="Histidine kinase-like ATPase, C-terminal domain"/>
    <property type="match status" value="1"/>
</dbReference>
<dbReference type="PANTHER" id="PTHR43304:SF1">
    <property type="entry name" value="PAC DOMAIN-CONTAINING PROTEIN"/>
    <property type="match status" value="1"/>
</dbReference>
<name>A0A4R1B756_9BACT</name>
<dbReference type="PANTHER" id="PTHR43304">
    <property type="entry name" value="PHYTOCHROME-LIKE PROTEIN CPH1"/>
    <property type="match status" value="1"/>
</dbReference>
<evidence type="ECO:0000256" key="3">
    <source>
        <dbReference type="ARBA" id="ARBA00022553"/>
    </source>
</evidence>
<dbReference type="OrthoDB" id="9781208at2"/>
<dbReference type="Pfam" id="PF02518">
    <property type="entry name" value="HATPase_c"/>
    <property type="match status" value="1"/>
</dbReference>
<reference evidence="10 11" key="1">
    <citation type="submission" date="2019-03" db="EMBL/GenBank/DDBJ databases">
        <authorList>
            <person name="Kim M.K.M."/>
        </authorList>
    </citation>
    <scope>NUCLEOTIDE SEQUENCE [LARGE SCALE GENOMIC DNA]</scope>
    <source>
        <strain evidence="10 11">17J68-12</strain>
    </source>
</reference>
<evidence type="ECO:0000256" key="6">
    <source>
        <dbReference type="PROSITE-ProRule" id="PRU00169"/>
    </source>
</evidence>
<feature type="modified residue" description="4-aspartylphosphate" evidence="6">
    <location>
        <position position="68"/>
    </location>
</feature>
<keyword evidence="7" id="KW-0175">Coiled coil</keyword>
<comment type="catalytic activity">
    <reaction evidence="1">
        <text>ATP + protein L-histidine = ADP + protein N-phospho-L-histidine.</text>
        <dbReference type="EC" id="2.7.13.3"/>
    </reaction>
</comment>
<evidence type="ECO:0000256" key="1">
    <source>
        <dbReference type="ARBA" id="ARBA00000085"/>
    </source>
</evidence>
<accession>A0A4R1B756</accession>
<keyword evidence="5 10" id="KW-0418">Kinase</keyword>
<keyword evidence="4" id="KW-0808">Transferase</keyword>
<evidence type="ECO:0000313" key="10">
    <source>
        <dbReference type="EMBL" id="TCJ11985.1"/>
    </source>
</evidence>
<dbReference type="SMART" id="SM00387">
    <property type="entry name" value="HATPase_c"/>
    <property type="match status" value="1"/>
</dbReference>
<dbReference type="InterPro" id="IPR001789">
    <property type="entry name" value="Sig_transdc_resp-reg_receiver"/>
</dbReference>
<dbReference type="FunFam" id="3.30.565.10:FF:000006">
    <property type="entry name" value="Sensor histidine kinase WalK"/>
    <property type="match status" value="1"/>
</dbReference>
<keyword evidence="11" id="KW-1185">Reference proteome</keyword>
<evidence type="ECO:0000256" key="7">
    <source>
        <dbReference type="SAM" id="Coils"/>
    </source>
</evidence>
<protein>
    <recommendedName>
        <fullName evidence="2">histidine kinase</fullName>
        <ecNumber evidence="2">2.7.13.3</ecNumber>
    </recommendedName>
</protein>
<evidence type="ECO:0000256" key="2">
    <source>
        <dbReference type="ARBA" id="ARBA00012438"/>
    </source>
</evidence>
<keyword evidence="3 6" id="KW-0597">Phosphoprotein</keyword>
<dbReference type="InterPro" id="IPR011006">
    <property type="entry name" value="CheY-like_superfamily"/>
</dbReference>
<dbReference type="PRINTS" id="PR00344">
    <property type="entry name" value="BCTRLSENSOR"/>
</dbReference>
<dbReference type="AlphaFoldDB" id="A0A4R1B756"/>
<feature type="domain" description="Histidine kinase" evidence="8">
    <location>
        <begin position="200"/>
        <end position="423"/>
    </location>
</feature>
<dbReference type="PROSITE" id="PS50109">
    <property type="entry name" value="HIS_KIN"/>
    <property type="match status" value="1"/>
</dbReference>
<evidence type="ECO:0000256" key="4">
    <source>
        <dbReference type="ARBA" id="ARBA00022679"/>
    </source>
</evidence>
<feature type="domain" description="Response regulatory" evidence="9">
    <location>
        <begin position="18"/>
        <end position="136"/>
    </location>
</feature>
<dbReference type="InterPro" id="IPR052162">
    <property type="entry name" value="Sensor_kinase/Photoreceptor"/>
</dbReference>
<dbReference type="CDD" id="cd00082">
    <property type="entry name" value="HisKA"/>
    <property type="match status" value="1"/>
</dbReference>
<dbReference type="InterPro" id="IPR036097">
    <property type="entry name" value="HisK_dim/P_sf"/>
</dbReference>
<dbReference type="InterPro" id="IPR003661">
    <property type="entry name" value="HisK_dim/P_dom"/>
</dbReference>
<dbReference type="GO" id="GO:0000155">
    <property type="term" value="F:phosphorelay sensor kinase activity"/>
    <property type="evidence" value="ECO:0007669"/>
    <property type="project" value="InterPro"/>
</dbReference>
<dbReference type="Gene3D" id="3.40.50.2300">
    <property type="match status" value="1"/>
</dbReference>
<dbReference type="SUPFAM" id="SSF52172">
    <property type="entry name" value="CheY-like"/>
    <property type="match status" value="1"/>
</dbReference>
<dbReference type="SUPFAM" id="SSF47384">
    <property type="entry name" value="Homodimeric domain of signal transducing histidine kinase"/>
    <property type="match status" value="1"/>
</dbReference>
<evidence type="ECO:0000313" key="11">
    <source>
        <dbReference type="Proteomes" id="UP000295334"/>
    </source>
</evidence>
<dbReference type="SMART" id="SM00448">
    <property type="entry name" value="REC"/>
    <property type="match status" value="1"/>
</dbReference>
<dbReference type="Gene3D" id="1.10.287.130">
    <property type="match status" value="1"/>
</dbReference>
<dbReference type="EC" id="2.7.13.3" evidence="2"/>
<dbReference type="Pfam" id="PF00512">
    <property type="entry name" value="HisKA"/>
    <property type="match status" value="1"/>
</dbReference>
<dbReference type="InterPro" id="IPR005467">
    <property type="entry name" value="His_kinase_dom"/>
</dbReference>
<dbReference type="SMART" id="SM00388">
    <property type="entry name" value="HisKA"/>
    <property type="match status" value="1"/>
</dbReference>
<comment type="caution">
    <text evidence="10">The sequence shown here is derived from an EMBL/GenBank/DDBJ whole genome shotgun (WGS) entry which is preliminary data.</text>
</comment>
<dbReference type="Proteomes" id="UP000295334">
    <property type="component" value="Unassembled WGS sequence"/>
</dbReference>